<reference evidence="4" key="1">
    <citation type="submission" date="2013-07" db="EMBL/GenBank/DDBJ databases">
        <title>Sub-species coevolution in mutualistic symbiosis.</title>
        <authorList>
            <person name="Murfin K."/>
            <person name="Klassen J."/>
            <person name="Lee M."/>
            <person name="Forst S."/>
            <person name="Stock P."/>
            <person name="Goodrich-Blair H."/>
        </authorList>
    </citation>
    <scope>NUCLEOTIDE SEQUENCE [LARGE SCALE GENOMIC DNA]</scope>
    <source>
        <strain evidence="4">Puntauvense</strain>
    </source>
</reference>
<evidence type="ECO:0000256" key="3">
    <source>
        <dbReference type="ARBA" id="ARBA00023125"/>
    </source>
</evidence>
<comment type="caution">
    <text evidence="4">The sequence shown here is derived from an EMBL/GenBank/DDBJ whole genome shotgun (WGS) entry which is preliminary data.</text>
</comment>
<dbReference type="AlphaFoldDB" id="A0A077NJJ9"/>
<protein>
    <submittedName>
        <fullName evidence="4">Tus</fullName>
    </submittedName>
</protein>
<dbReference type="Gene3D" id="3.50.14.10">
    <property type="entry name" value="Replication terminator Tus, domain 1 superfamily/Replication terminator Tus"/>
    <property type="match status" value="1"/>
</dbReference>
<accession>A0A077NJJ9</accession>
<dbReference type="SUPFAM" id="SSF56596">
    <property type="entry name" value="Replication terminator protein (Tus)"/>
    <property type="match status" value="1"/>
</dbReference>
<dbReference type="HOGENOM" id="CLU_956300_0_0_6"/>
<organism evidence="4 5">
    <name type="scientific">Xenorhabdus bovienii str. puntauvense</name>
    <dbReference type="NCBI Taxonomy" id="1398201"/>
    <lineage>
        <taxon>Bacteria</taxon>
        <taxon>Pseudomonadati</taxon>
        <taxon>Pseudomonadota</taxon>
        <taxon>Gammaproteobacteria</taxon>
        <taxon>Enterobacterales</taxon>
        <taxon>Morganellaceae</taxon>
        <taxon>Xenorhabdus</taxon>
    </lineage>
</organism>
<dbReference type="GO" id="GO:0003677">
    <property type="term" value="F:DNA binding"/>
    <property type="evidence" value="ECO:0007669"/>
    <property type="project" value="UniProtKB-KW"/>
</dbReference>
<dbReference type="InterPro" id="IPR036384">
    <property type="entry name" value="Tus_sf"/>
</dbReference>
<dbReference type="RefSeq" id="WP_038202370.1">
    <property type="nucleotide sequence ID" value="NZ_CAWLWN010000066.1"/>
</dbReference>
<dbReference type="NCBIfam" id="NF002810">
    <property type="entry name" value="PRK02951.1-4"/>
    <property type="match status" value="1"/>
</dbReference>
<evidence type="ECO:0000256" key="1">
    <source>
        <dbReference type="ARBA" id="ARBA00022490"/>
    </source>
</evidence>
<dbReference type="Pfam" id="PF05472">
    <property type="entry name" value="Ter"/>
    <property type="match status" value="1"/>
</dbReference>
<evidence type="ECO:0000256" key="2">
    <source>
        <dbReference type="ARBA" id="ARBA00022705"/>
    </source>
</evidence>
<sequence>MDLKNTFNQLTDELLALKKLISDSSPLFIRVSDIPPVLRGAENIPVKEVEPVQLYGREAMTKAIDIWQDLHIKDEFSQKAARRASGALWFPSENNAFTAELIRLLEQINALKGSIESHIINTYQTRSARFEALNNQCAGVLTLHLYRQIRWWKDERISAVRFCWQEKESLLVPDKVELLVRMGKDSREDESQKVPMSQLIKKVSSVPEDKLRIRRRLKVQPAANITFGSELNPAGTLKTVTAPMPYIIIQNERPEIKMLGHFDATERTNRKLRNDRVKTEILGYFHGETIEVIAE</sequence>
<keyword evidence="3" id="KW-0238">DNA-binding</keyword>
<name>A0A077NJJ9_XENBV</name>
<evidence type="ECO:0000313" key="5">
    <source>
        <dbReference type="Proteomes" id="UP000028511"/>
    </source>
</evidence>
<dbReference type="EMBL" id="CBSW010000275">
    <property type="protein sequence ID" value="CDG99019.1"/>
    <property type="molecule type" value="Genomic_DNA"/>
</dbReference>
<proteinExistence type="predicted"/>
<dbReference type="GO" id="GO:0006274">
    <property type="term" value="P:DNA replication termination"/>
    <property type="evidence" value="ECO:0007669"/>
    <property type="project" value="InterPro"/>
</dbReference>
<dbReference type="InterPro" id="IPR036381">
    <property type="entry name" value="Tus_dom1"/>
</dbReference>
<dbReference type="InterPro" id="IPR008865">
    <property type="entry name" value="DNA_replication_term_site-bd"/>
</dbReference>
<dbReference type="Proteomes" id="UP000028511">
    <property type="component" value="Unassembled WGS sequence"/>
</dbReference>
<keyword evidence="1" id="KW-0963">Cytoplasm</keyword>
<keyword evidence="2" id="KW-0235">DNA replication</keyword>
<gene>
    <name evidence="4" type="primary">tus</name>
    <name evidence="4" type="ORF">XBP1_690003</name>
</gene>
<dbReference type="GO" id="GO:0005737">
    <property type="term" value="C:cytoplasm"/>
    <property type="evidence" value="ECO:0007669"/>
    <property type="project" value="InterPro"/>
</dbReference>
<evidence type="ECO:0000313" key="4">
    <source>
        <dbReference type="EMBL" id="CDG99019.1"/>
    </source>
</evidence>